<comment type="caution">
    <text evidence="1">The sequence shown here is derived from an EMBL/GenBank/DDBJ whole genome shotgun (WGS) entry which is preliminary data.</text>
</comment>
<organism evidence="1">
    <name type="scientific">uncultured bacterium</name>
    <name type="common">gcode 4</name>
    <dbReference type="NCBI Taxonomy" id="1234023"/>
    <lineage>
        <taxon>Bacteria</taxon>
        <taxon>environmental samples</taxon>
    </lineage>
</organism>
<gene>
    <name evidence="1" type="ORF">ACD_49C00038G0009</name>
</gene>
<dbReference type="AlphaFoldDB" id="K2AEJ3"/>
<sequence length="141" mass="17081">MHTKKNIHHIIPVSRNWRKCDNNEIVVSLKWHQKIHSVFWVMVTHEKILHLLDSFWQEKDGEEFVKCLDFQLENETFYLWNCFNRGIKWNALKWDIIIRNLENPALIFPNKNIKEIIFQILNWDIKVLNENSLLELCDVLG</sequence>
<protein>
    <submittedName>
        <fullName evidence="1">Uncharacterized protein</fullName>
    </submittedName>
</protein>
<accession>K2AEJ3</accession>
<reference evidence="1" key="1">
    <citation type="journal article" date="2012" name="Science">
        <title>Fermentation, hydrogen, and sulfur metabolism in multiple uncultivated bacterial phyla.</title>
        <authorList>
            <person name="Wrighton K.C."/>
            <person name="Thomas B.C."/>
            <person name="Sharon I."/>
            <person name="Miller C.S."/>
            <person name="Castelle C.J."/>
            <person name="VerBerkmoes N.C."/>
            <person name="Wilkins M.J."/>
            <person name="Hettich R.L."/>
            <person name="Lipton M.S."/>
            <person name="Williams K.H."/>
            <person name="Long P.E."/>
            <person name="Banfield J.F."/>
        </authorList>
    </citation>
    <scope>NUCLEOTIDE SEQUENCE [LARGE SCALE GENOMIC DNA]</scope>
</reference>
<name>K2AEJ3_9BACT</name>
<dbReference type="EMBL" id="AMFJ01021624">
    <property type="protein sequence ID" value="EKD66475.1"/>
    <property type="molecule type" value="Genomic_DNA"/>
</dbReference>
<evidence type="ECO:0000313" key="1">
    <source>
        <dbReference type="EMBL" id="EKD66475.1"/>
    </source>
</evidence>
<proteinExistence type="predicted"/>